<protein>
    <recommendedName>
        <fullName evidence="4">Elongation factor Ts, mitochondrial</fullName>
        <shortName evidence="4">EF-Ts</shortName>
        <shortName evidence="4">EF-TsMt</shortName>
    </recommendedName>
</protein>
<dbReference type="InterPro" id="IPR018101">
    <property type="entry name" value="Transl_elong_Ts_CS"/>
</dbReference>
<dbReference type="NCBIfam" id="TIGR00116">
    <property type="entry name" value="tsf"/>
    <property type="match status" value="1"/>
</dbReference>
<dbReference type="GO" id="GO:0003746">
    <property type="term" value="F:translation elongation factor activity"/>
    <property type="evidence" value="ECO:0007669"/>
    <property type="project" value="UniProtKB-UniRule"/>
</dbReference>
<dbReference type="InterPro" id="IPR001816">
    <property type="entry name" value="Transl_elong_EFTs/EF1B"/>
</dbReference>
<evidence type="ECO:0000256" key="5">
    <source>
        <dbReference type="RuleBase" id="RU000642"/>
    </source>
</evidence>
<dbReference type="SUPFAM" id="SSF46934">
    <property type="entry name" value="UBA-like"/>
    <property type="match status" value="1"/>
</dbReference>
<dbReference type="PANTHER" id="PTHR11741:SF0">
    <property type="entry name" value="ELONGATION FACTOR TS, MITOCHONDRIAL"/>
    <property type="match status" value="1"/>
</dbReference>
<keyword evidence="3 4" id="KW-0648">Protein biosynthesis</keyword>
<dbReference type="PANTHER" id="PTHR11741">
    <property type="entry name" value="ELONGATION FACTOR TS"/>
    <property type="match status" value="1"/>
</dbReference>
<sequence>MKLAKLNCLLSGLISSSIRVPSSSCLGSTIAGTRSCQTKAAPSVDKNSLSKLRKQTGYAFSNCRKALLMHDNDFDKALEWLKAEAAKEGWAKAGKLQNRPMSQGVVGVMTTPNSALMLEVNCETDFVARNTKFLELVSNISHICFTSLQTSQSSKVPLSTPELSSVTSVTNETIADIVAKEVGSIGENLRATRAIYMSVDSPHSRLANYIHTAGLNQNCLEIEGCKFGKYAGLVLLNGDVNQEDSHIHCLQIAQHVVGMNPKTIGAVEEETSETLESSSLSPEDTATHSADTKQSDGESRLLFQEFLIDPDLTKQWLEERNLSVADYVRFAVGEEASS</sequence>
<name>A0A7J7KPE1_BUGNE</name>
<evidence type="ECO:0000313" key="9">
    <source>
        <dbReference type="Proteomes" id="UP000593567"/>
    </source>
</evidence>
<evidence type="ECO:0000256" key="3">
    <source>
        <dbReference type="ARBA" id="ARBA00022917"/>
    </source>
</evidence>
<organism evidence="8 9">
    <name type="scientific">Bugula neritina</name>
    <name type="common">Brown bryozoan</name>
    <name type="synonym">Sertularia neritina</name>
    <dbReference type="NCBI Taxonomy" id="10212"/>
    <lineage>
        <taxon>Eukaryota</taxon>
        <taxon>Metazoa</taxon>
        <taxon>Spiralia</taxon>
        <taxon>Lophotrochozoa</taxon>
        <taxon>Bryozoa</taxon>
        <taxon>Gymnolaemata</taxon>
        <taxon>Cheilostomatida</taxon>
        <taxon>Flustrina</taxon>
        <taxon>Buguloidea</taxon>
        <taxon>Bugulidae</taxon>
        <taxon>Bugula</taxon>
    </lineage>
</organism>
<gene>
    <name evidence="8" type="ORF">EB796_001714</name>
</gene>
<dbReference type="Pfam" id="PF25025">
    <property type="entry name" value="EF-Ts_N"/>
    <property type="match status" value="1"/>
</dbReference>
<evidence type="ECO:0000256" key="4">
    <source>
        <dbReference type="HAMAP-Rule" id="MF_03135"/>
    </source>
</evidence>
<dbReference type="Pfam" id="PF00889">
    <property type="entry name" value="EF_TS"/>
    <property type="match status" value="1"/>
</dbReference>
<reference evidence="8" key="1">
    <citation type="submission" date="2020-06" db="EMBL/GenBank/DDBJ databases">
        <title>Draft genome of Bugula neritina, a colonial animal packing powerful symbionts and potential medicines.</title>
        <authorList>
            <person name="Rayko M."/>
        </authorList>
    </citation>
    <scope>NUCLEOTIDE SEQUENCE [LARGE SCALE GENOMIC DNA]</scope>
    <source>
        <strain evidence="8">Kwan_BN1</strain>
    </source>
</reference>
<evidence type="ECO:0000256" key="6">
    <source>
        <dbReference type="SAM" id="MobiDB-lite"/>
    </source>
</evidence>
<dbReference type="GO" id="GO:0005739">
    <property type="term" value="C:mitochondrion"/>
    <property type="evidence" value="ECO:0007669"/>
    <property type="project" value="UniProtKB-SubCell"/>
</dbReference>
<comment type="similarity">
    <text evidence="1 4 5">Belongs to the EF-Ts family.</text>
</comment>
<dbReference type="InterPro" id="IPR036402">
    <property type="entry name" value="EF-Ts_dimer_sf"/>
</dbReference>
<dbReference type="PROSITE" id="PS01127">
    <property type="entry name" value="EF_TS_2"/>
    <property type="match status" value="1"/>
</dbReference>
<dbReference type="Gene3D" id="1.10.8.10">
    <property type="entry name" value="DNA helicase RuvA subunit, C-terminal domain"/>
    <property type="match status" value="1"/>
</dbReference>
<dbReference type="OrthoDB" id="277235at2759"/>
<proteinExistence type="inferred from homology"/>
<comment type="function">
    <text evidence="4 5">Associates with the EF-Tu.GDP complex and induces the exchange of GDP to GTP. It remains bound to the aminoacyl-tRNA.EF-Tu.GTP complex up to the GTP hydrolysis stage on the ribosome.</text>
</comment>
<dbReference type="GO" id="GO:0070125">
    <property type="term" value="P:mitochondrial translational elongation"/>
    <property type="evidence" value="ECO:0007669"/>
    <property type="project" value="TreeGrafter"/>
</dbReference>
<keyword evidence="9" id="KW-1185">Reference proteome</keyword>
<feature type="domain" description="Translation elongation factor EFTs/EF1B dimerisation" evidence="7">
    <location>
        <begin position="115"/>
        <end position="334"/>
    </location>
</feature>
<evidence type="ECO:0000256" key="1">
    <source>
        <dbReference type="ARBA" id="ARBA00005532"/>
    </source>
</evidence>
<evidence type="ECO:0000259" key="7">
    <source>
        <dbReference type="Pfam" id="PF00889"/>
    </source>
</evidence>
<keyword evidence="4" id="KW-0496">Mitochondrion</keyword>
<dbReference type="AlphaFoldDB" id="A0A7J7KPE1"/>
<evidence type="ECO:0000256" key="2">
    <source>
        <dbReference type="ARBA" id="ARBA00022768"/>
    </source>
</evidence>
<comment type="caution">
    <text evidence="8">The sequence shown here is derived from an EMBL/GenBank/DDBJ whole genome shotgun (WGS) entry which is preliminary data.</text>
</comment>
<feature type="region of interest" description="Disordered" evidence="6">
    <location>
        <begin position="273"/>
        <end position="296"/>
    </location>
</feature>
<accession>A0A7J7KPE1</accession>
<evidence type="ECO:0000313" key="8">
    <source>
        <dbReference type="EMBL" id="KAF6040027.1"/>
    </source>
</evidence>
<dbReference type="SUPFAM" id="SSF54713">
    <property type="entry name" value="Elongation factor Ts (EF-Ts), dimerisation domain"/>
    <property type="match status" value="1"/>
</dbReference>
<dbReference type="CDD" id="cd14275">
    <property type="entry name" value="UBA_EF-Ts"/>
    <property type="match status" value="1"/>
</dbReference>
<dbReference type="Proteomes" id="UP000593567">
    <property type="component" value="Unassembled WGS sequence"/>
</dbReference>
<dbReference type="Gene3D" id="3.30.479.20">
    <property type="entry name" value="Elongation factor Ts, dimerisation domain"/>
    <property type="match status" value="2"/>
</dbReference>
<dbReference type="HAMAP" id="MF_00050">
    <property type="entry name" value="EF_Ts"/>
    <property type="match status" value="1"/>
</dbReference>
<comment type="subcellular location">
    <subcellularLocation>
        <location evidence="4">Mitochondrion</location>
    </subcellularLocation>
</comment>
<dbReference type="InterPro" id="IPR009060">
    <property type="entry name" value="UBA-like_sf"/>
</dbReference>
<keyword evidence="2 4" id="KW-0251">Elongation factor</keyword>
<dbReference type="EMBL" id="VXIV02000188">
    <property type="protein sequence ID" value="KAF6040027.1"/>
    <property type="molecule type" value="Genomic_DNA"/>
</dbReference>
<dbReference type="InterPro" id="IPR014039">
    <property type="entry name" value="Transl_elong_EFTs/EF1B_dimer"/>
</dbReference>